<protein>
    <submittedName>
        <fullName evidence="4">PE-PPE domain-containing protein</fullName>
    </submittedName>
</protein>
<evidence type="ECO:0000259" key="3">
    <source>
        <dbReference type="Pfam" id="PF08237"/>
    </source>
</evidence>
<gene>
    <name evidence="4" type="ORF">H7I41_04990</name>
</gene>
<keyword evidence="2" id="KW-0732">Signal</keyword>
<dbReference type="InterPro" id="IPR013228">
    <property type="entry name" value="PE-PPE_C"/>
</dbReference>
<evidence type="ECO:0000256" key="1">
    <source>
        <dbReference type="SAM" id="MobiDB-lite"/>
    </source>
</evidence>
<reference evidence="4" key="1">
    <citation type="submission" date="2020-07" db="EMBL/GenBank/DDBJ databases">
        <authorList>
            <person name="Pettersson B.M.F."/>
            <person name="Behra P.R.K."/>
            <person name="Ramesh M."/>
            <person name="Das S."/>
            <person name="Dasgupta S."/>
            <person name="Kirsebom L.A."/>
        </authorList>
    </citation>
    <scope>NUCLEOTIDE SEQUENCE</scope>
    <source>
        <strain evidence="4">DSM 44615</strain>
    </source>
</reference>
<feature type="domain" description="PE-PPE" evidence="3">
    <location>
        <begin position="87"/>
        <end position="333"/>
    </location>
</feature>
<name>A0A9X2YLB8_9MYCO</name>
<dbReference type="InterPro" id="IPR029058">
    <property type="entry name" value="AB_hydrolase_fold"/>
</dbReference>
<dbReference type="Proteomes" id="UP001140293">
    <property type="component" value="Unassembled WGS sequence"/>
</dbReference>
<feature type="chain" id="PRO_5040956522" evidence="2">
    <location>
        <begin position="22"/>
        <end position="390"/>
    </location>
</feature>
<proteinExistence type="predicted"/>
<dbReference type="RefSeq" id="WP_264011470.1">
    <property type="nucleotide sequence ID" value="NZ_JACKSJ010000037.1"/>
</dbReference>
<dbReference type="InterPro" id="IPR048159">
    <property type="entry name" value="Acyl_transf_PE"/>
</dbReference>
<dbReference type="EMBL" id="JACKSJ010000037">
    <property type="protein sequence ID" value="MCV7169281.1"/>
    <property type="molecule type" value="Genomic_DNA"/>
</dbReference>
<evidence type="ECO:0000313" key="5">
    <source>
        <dbReference type="Proteomes" id="UP001140293"/>
    </source>
</evidence>
<reference evidence="4" key="2">
    <citation type="journal article" date="2022" name="BMC Genomics">
        <title>Comparative genome analysis of mycobacteria focusing on tRNA and non-coding RNA.</title>
        <authorList>
            <person name="Behra P.R.K."/>
            <person name="Pettersson B.M.F."/>
            <person name="Ramesh M."/>
            <person name="Das S."/>
            <person name="Dasgupta S."/>
            <person name="Kirsebom L.A."/>
        </authorList>
    </citation>
    <scope>NUCLEOTIDE SEQUENCE</scope>
    <source>
        <strain evidence="4">DSM 44615</strain>
    </source>
</reference>
<evidence type="ECO:0000256" key="2">
    <source>
        <dbReference type="SAM" id="SignalP"/>
    </source>
</evidence>
<evidence type="ECO:0000313" key="4">
    <source>
        <dbReference type="EMBL" id="MCV7169281.1"/>
    </source>
</evidence>
<feature type="region of interest" description="Disordered" evidence="1">
    <location>
        <begin position="352"/>
        <end position="371"/>
    </location>
</feature>
<feature type="region of interest" description="Disordered" evidence="1">
    <location>
        <begin position="22"/>
        <end position="55"/>
    </location>
</feature>
<organism evidence="4 5">
    <name type="scientific">[Mycobacterium] manitobense</name>
    <dbReference type="NCBI Taxonomy" id="190147"/>
    <lineage>
        <taxon>Bacteria</taxon>
        <taxon>Bacillati</taxon>
        <taxon>Actinomycetota</taxon>
        <taxon>Actinomycetes</taxon>
        <taxon>Mycobacteriales</taxon>
        <taxon>Mycobacteriaceae</taxon>
        <taxon>Mycolicibacterium</taxon>
    </lineage>
</organism>
<accession>A0A9X2YLB8</accession>
<keyword evidence="5" id="KW-1185">Reference proteome</keyword>
<sequence>MRRLLVSVTALMAVSATGVFGGTGTAAAEEPQPGWTADRGAPDTSPSPPGIGTPGKGYALGGAHVLGIPYDQYIMDTGKKWFPDNQEQKQIVRYPAGQVQGHTLERFFPGIGAVGEEILPGLGLDGPSVGESVTVGAPHTIATIKAGGPGTVMGLSEGAMVLNEVQAQLANDPNAPPRDQLSFAMFGDPVGKHAFGEGFLTQMFPVGAVVPSLDYRIPAPVESQYDTHQFISPYDSIADWPDQPDNNWMSVVNAIAGLATGHTAVAFTDPSNIKVPERNIRTTVNSKGAKTTSYMVPEQHLPLVMAFKYLGVDEPTLNRLDSVLLPMVDAGYSRNNDPATAPITVDPVNGYDPAEVTAPSTDASFGGGGTDPISQLLSGAQFVLNNPPKP</sequence>
<dbReference type="AlphaFoldDB" id="A0A9X2YLB8"/>
<dbReference type="Gene3D" id="3.40.50.1820">
    <property type="entry name" value="alpha/beta hydrolase"/>
    <property type="match status" value="1"/>
</dbReference>
<dbReference type="NCBIfam" id="NF041570">
    <property type="entry name" value="acyltasePE"/>
    <property type="match status" value="1"/>
</dbReference>
<feature type="signal peptide" evidence="2">
    <location>
        <begin position="1"/>
        <end position="21"/>
    </location>
</feature>
<dbReference type="Pfam" id="PF08237">
    <property type="entry name" value="PE-PPE"/>
    <property type="match status" value="1"/>
</dbReference>
<comment type="caution">
    <text evidence="4">The sequence shown here is derived from an EMBL/GenBank/DDBJ whole genome shotgun (WGS) entry which is preliminary data.</text>
</comment>